<evidence type="ECO:0000259" key="1">
    <source>
        <dbReference type="Pfam" id="PF15515"/>
    </source>
</evidence>
<keyword evidence="3" id="KW-1185">Reference proteome</keyword>
<dbReference type="EMBL" id="CP002395">
    <property type="protein sequence ID" value="ADU13146.1"/>
    <property type="molecule type" value="Genomic_DNA"/>
</dbReference>
<name>E8RPX3_ASTEC</name>
<dbReference type="RefSeq" id="WP_013478978.1">
    <property type="nucleotide sequence ID" value="NC_014816.1"/>
</dbReference>
<dbReference type="InterPro" id="IPR043004">
    <property type="entry name" value="MvaI_BcnI_cat"/>
</dbReference>
<dbReference type="InterPro" id="IPR029127">
    <property type="entry name" value="MvaI_BcnI"/>
</dbReference>
<dbReference type="Gene3D" id="3.40.210.20">
    <property type="entry name" value="MvaI/BcnI restriction endonuclease, catalytic domain"/>
    <property type="match status" value="1"/>
</dbReference>
<feature type="domain" description="MvaI/BcnI restriction endonuclease" evidence="1">
    <location>
        <begin position="179"/>
        <end position="431"/>
    </location>
</feature>
<sequence>MVASLSGLLSLMRHHGAERIYAKKLAPNDNSKNQVYLGGGFGALNIIPHGEIVIDTREVAGSKQDRPKAKVKFFWLDEDGRQPTPDAQLILYPDYPEVRMSGFLKGCKAAPSAIMTVRDPGRVLFMGMTATGDVLGYATFADNPIADEVNAREWQSVGVFLELPLDPDQKVSPKAILLSELRRVYEQHWIASQRLARDGQKMQYTAPNAGGYTLEAELGIIPNGIAEPDFMGWEVKQYGVGDFISYRAKTPVTLMTPEPNGGIYKDDGVAPFLRRYGYADKNGKPDRLNFGGIYTCQKGLHPDTGLRMTIAGFDADKGIITDLSGGIRLVDGAGEVAASWSFTGMMEHWNRKHAQAAYVPTLFRTPPPEYSFGSRILLCEQTDFILFLKGFASGAVYYDPAVKLERASEAKPVLKRRSQFRVRHGDLKKMYHHSEVVDLLP</sequence>
<dbReference type="KEGG" id="aex:Astex_1480"/>
<gene>
    <name evidence="2" type="ordered locus">Astex_1480</name>
</gene>
<dbReference type="eggNOG" id="ENOG502Z9DE">
    <property type="taxonomic scope" value="Bacteria"/>
</dbReference>
<protein>
    <recommendedName>
        <fullName evidence="1">MvaI/BcnI restriction endonuclease domain-containing protein</fullName>
    </recommendedName>
</protein>
<dbReference type="Proteomes" id="UP000001492">
    <property type="component" value="Chromosome 1"/>
</dbReference>
<reference evidence="3" key="1">
    <citation type="submission" date="2010-12" db="EMBL/GenBank/DDBJ databases">
        <title>Complete sequence of chromosome 1 of Asticcacaulis excentricus CB 48.</title>
        <authorList>
            <consortium name="US DOE Joint Genome Institute"/>
            <person name="Lucas S."/>
            <person name="Copeland A."/>
            <person name="Lapidus A."/>
            <person name="Cheng J.-F."/>
            <person name="Bruce D."/>
            <person name="Goodwin L."/>
            <person name="Pitluck S."/>
            <person name="Teshima H."/>
            <person name="Davenport K."/>
            <person name="Detter J.C."/>
            <person name="Han C."/>
            <person name="Tapia R."/>
            <person name="Land M."/>
            <person name="Hauser L."/>
            <person name="Jeffries C."/>
            <person name="Kyrpides N."/>
            <person name="Ivanova N."/>
            <person name="Ovchinnikova G."/>
            <person name="Brun Y.V."/>
            <person name="Woyke T."/>
        </authorList>
    </citation>
    <scope>NUCLEOTIDE SEQUENCE [LARGE SCALE GENOMIC DNA]</scope>
    <source>
        <strain evidence="3">ATCC 15261 / DSM 4724 / KCTC 12464 / NCIMB 9791 / VKM B-1370 / CB 48</strain>
    </source>
</reference>
<organism evidence="2 3">
    <name type="scientific">Asticcacaulis excentricus (strain ATCC 15261 / DSM 4724 / KCTC 12464 / NCIMB 9791 / VKM B-1370 / CB 48)</name>
    <dbReference type="NCBI Taxonomy" id="573065"/>
    <lineage>
        <taxon>Bacteria</taxon>
        <taxon>Pseudomonadati</taxon>
        <taxon>Pseudomonadota</taxon>
        <taxon>Alphaproteobacteria</taxon>
        <taxon>Caulobacterales</taxon>
        <taxon>Caulobacteraceae</taxon>
        <taxon>Asticcacaulis</taxon>
    </lineage>
</organism>
<dbReference type="AlphaFoldDB" id="E8RPX3"/>
<dbReference type="REBASE" id="30653">
    <property type="entry name" value="AexORF1482P"/>
</dbReference>
<dbReference type="Pfam" id="PF15515">
    <property type="entry name" value="MvaI_BcnI"/>
    <property type="match status" value="1"/>
</dbReference>
<proteinExistence type="predicted"/>
<accession>E8RPX3</accession>
<evidence type="ECO:0000313" key="2">
    <source>
        <dbReference type="EMBL" id="ADU13146.1"/>
    </source>
</evidence>
<dbReference type="STRING" id="573065.Astex_1480"/>
<evidence type="ECO:0000313" key="3">
    <source>
        <dbReference type="Proteomes" id="UP000001492"/>
    </source>
</evidence>
<dbReference type="HOGENOM" id="CLU_046707_0_0_5"/>
<dbReference type="OrthoDB" id="9204522at2"/>